<name>A0A645FQI1_9ZZZZ</name>
<proteinExistence type="predicted"/>
<sequence length="138" mass="15033">MIGVGIAGIGRRLAEQQQVLRHAAPHLGTVFALLRPTESIGLIVLAHDIGHDGLHTHIAEAVLCVVLDARGVERIDSLEAEACQAAWDDPVLDVNGSDAARLEDAQQVRRQEVHLFEEMRVVVGMAEVRVVRRVLVLS</sequence>
<comment type="caution">
    <text evidence="1">The sequence shown here is derived from an EMBL/GenBank/DDBJ whole genome shotgun (WGS) entry which is preliminary data.</text>
</comment>
<dbReference type="AlphaFoldDB" id="A0A645FQI1"/>
<evidence type="ECO:0000313" key="1">
    <source>
        <dbReference type="EMBL" id="MPN15639.1"/>
    </source>
</evidence>
<organism evidence="1">
    <name type="scientific">bioreactor metagenome</name>
    <dbReference type="NCBI Taxonomy" id="1076179"/>
    <lineage>
        <taxon>unclassified sequences</taxon>
        <taxon>metagenomes</taxon>
        <taxon>ecological metagenomes</taxon>
    </lineage>
</organism>
<dbReference type="EMBL" id="VSSQ01062460">
    <property type="protein sequence ID" value="MPN15639.1"/>
    <property type="molecule type" value="Genomic_DNA"/>
</dbReference>
<protein>
    <submittedName>
        <fullName evidence="1">Uncharacterized protein</fullName>
    </submittedName>
</protein>
<accession>A0A645FQI1</accession>
<reference evidence="1" key="1">
    <citation type="submission" date="2019-08" db="EMBL/GenBank/DDBJ databases">
        <authorList>
            <person name="Kucharzyk K."/>
            <person name="Murdoch R.W."/>
            <person name="Higgins S."/>
            <person name="Loffler F."/>
        </authorList>
    </citation>
    <scope>NUCLEOTIDE SEQUENCE</scope>
</reference>
<gene>
    <name evidence="1" type="ORF">SDC9_162973</name>
</gene>